<dbReference type="InterPro" id="IPR051202">
    <property type="entry name" value="Peptidase_C40"/>
</dbReference>
<evidence type="ECO:0000256" key="1">
    <source>
        <dbReference type="ARBA" id="ARBA00007074"/>
    </source>
</evidence>
<dbReference type="Proteomes" id="UP000066014">
    <property type="component" value="Chromosome"/>
</dbReference>
<dbReference type="GO" id="GO:0006508">
    <property type="term" value="P:proteolysis"/>
    <property type="evidence" value="ECO:0007669"/>
    <property type="project" value="UniProtKB-KW"/>
</dbReference>
<protein>
    <submittedName>
        <fullName evidence="6">Cell wall-associated hydrolase</fullName>
    </submittedName>
</protein>
<gene>
    <name evidence="6" type="ORF">SMCB_0938</name>
</gene>
<evidence type="ECO:0000313" key="7">
    <source>
        <dbReference type="Proteomes" id="UP000066014"/>
    </source>
</evidence>
<dbReference type="PANTHER" id="PTHR47053:SF1">
    <property type="entry name" value="MUREIN DD-ENDOPEPTIDASE MEPH-RELATED"/>
    <property type="match status" value="1"/>
</dbReference>
<dbReference type="KEGG" id="cbab:SMCB_0938"/>
<dbReference type="STRING" id="1458426.SMCB_0938"/>
<dbReference type="EMBL" id="AP014569">
    <property type="protein sequence ID" value="BAO83166.1"/>
    <property type="molecule type" value="Genomic_DNA"/>
</dbReference>
<keyword evidence="4" id="KW-0788">Thiol protease</keyword>
<proteinExistence type="inferred from homology"/>
<dbReference type="Pfam" id="PF00877">
    <property type="entry name" value="NLPC_P60"/>
    <property type="match status" value="1"/>
</dbReference>
<dbReference type="HOGENOM" id="CLU_016043_8_3_4"/>
<evidence type="ECO:0000256" key="2">
    <source>
        <dbReference type="ARBA" id="ARBA00022670"/>
    </source>
</evidence>
<dbReference type="SUPFAM" id="SSF54001">
    <property type="entry name" value="Cysteine proteinases"/>
    <property type="match status" value="1"/>
</dbReference>
<feature type="domain" description="NlpC/P60" evidence="5">
    <location>
        <begin position="15"/>
        <end position="139"/>
    </location>
</feature>
<keyword evidence="2" id="KW-0645">Protease</keyword>
<dbReference type="GO" id="GO:0008234">
    <property type="term" value="F:cysteine-type peptidase activity"/>
    <property type="evidence" value="ECO:0007669"/>
    <property type="project" value="UniProtKB-KW"/>
</dbReference>
<keyword evidence="7" id="KW-1185">Reference proteome</keyword>
<dbReference type="PANTHER" id="PTHR47053">
    <property type="entry name" value="MUREIN DD-ENDOPEPTIDASE MEPH-RELATED"/>
    <property type="match status" value="1"/>
</dbReference>
<evidence type="ECO:0000256" key="3">
    <source>
        <dbReference type="ARBA" id="ARBA00022801"/>
    </source>
</evidence>
<dbReference type="AlphaFoldDB" id="A0A060NKX3"/>
<dbReference type="InterPro" id="IPR038765">
    <property type="entry name" value="Papain-like_cys_pep_sf"/>
</dbReference>
<evidence type="ECO:0000313" key="6">
    <source>
        <dbReference type="EMBL" id="BAO83166.1"/>
    </source>
</evidence>
<reference evidence="6 7" key="1">
    <citation type="journal article" date="2014" name="Nat. Commun.">
        <title>Physiological and genomic features of highly alkaliphilic hydrogen-utilizing Betaproteobacteria from a continental serpentinizing site.</title>
        <authorList>
            <person name="Suzuki S."/>
            <person name="Kuenen J.G."/>
            <person name="Schipper K."/>
            <person name="van der Velde S."/>
            <person name="Ishii S."/>
            <person name="Wu A."/>
            <person name="Sorokin D.Y."/>
            <person name="Tenney A."/>
            <person name="Meng X.Y."/>
            <person name="Morrill P.L."/>
            <person name="Kamagata Y."/>
            <person name="Muyzer G."/>
            <person name="Nealson K.H."/>
        </authorList>
    </citation>
    <scope>NUCLEOTIDE SEQUENCE [LARGE SCALE GENOMIC DNA]</scope>
    <source>
        <strain evidence="6 7">B1</strain>
    </source>
</reference>
<dbReference type="PROSITE" id="PS51935">
    <property type="entry name" value="NLPC_P60"/>
    <property type="match status" value="1"/>
</dbReference>
<name>A0A060NKX3_9BURK</name>
<keyword evidence="3 6" id="KW-0378">Hydrolase</keyword>
<sequence length="160" mass="17545">MASDGSVAEDAELERPLHSSLVVHALGFLGVPFRLGGDSAEEGFDCSGFVQAAFRQVMGLQLPRIARDQARATESIERSELAPGDLVFFNTLGRRYSHVGIYIGGDRFVHSPRSGARVRIESMGLRYWATRFNGARRVQVAGLTTRTPPAPMQAELLTQR</sequence>
<evidence type="ECO:0000259" key="5">
    <source>
        <dbReference type="PROSITE" id="PS51935"/>
    </source>
</evidence>
<accession>A0A060NKX3</accession>
<evidence type="ECO:0000256" key="4">
    <source>
        <dbReference type="ARBA" id="ARBA00022807"/>
    </source>
</evidence>
<organism evidence="6 7">
    <name type="scientific">Serpentinimonas maccroryi</name>
    <dbReference type="NCBI Taxonomy" id="1458426"/>
    <lineage>
        <taxon>Bacteria</taxon>
        <taxon>Pseudomonadati</taxon>
        <taxon>Pseudomonadota</taxon>
        <taxon>Betaproteobacteria</taxon>
        <taxon>Burkholderiales</taxon>
        <taxon>Comamonadaceae</taxon>
        <taxon>Serpentinimonas</taxon>
    </lineage>
</organism>
<dbReference type="Gene3D" id="3.90.1720.10">
    <property type="entry name" value="endopeptidase domain like (from Nostoc punctiforme)"/>
    <property type="match status" value="1"/>
</dbReference>
<comment type="similarity">
    <text evidence="1">Belongs to the peptidase C40 family.</text>
</comment>
<dbReference type="InterPro" id="IPR000064">
    <property type="entry name" value="NLP_P60_dom"/>
</dbReference>